<dbReference type="InterPro" id="IPR032694">
    <property type="entry name" value="CopC/D"/>
</dbReference>
<evidence type="ECO:0000256" key="2">
    <source>
        <dbReference type="ARBA" id="ARBA00022475"/>
    </source>
</evidence>
<feature type="transmembrane region" description="Helical" evidence="6">
    <location>
        <begin position="396"/>
        <end position="418"/>
    </location>
</feature>
<feature type="transmembrane region" description="Helical" evidence="6">
    <location>
        <begin position="229"/>
        <end position="250"/>
    </location>
</feature>
<dbReference type="GO" id="GO:0005886">
    <property type="term" value="C:plasma membrane"/>
    <property type="evidence" value="ECO:0007669"/>
    <property type="project" value="UniProtKB-SubCell"/>
</dbReference>
<keyword evidence="2" id="KW-1003">Cell membrane</keyword>
<feature type="transmembrane region" description="Helical" evidence="6">
    <location>
        <begin position="87"/>
        <end position="110"/>
    </location>
</feature>
<keyword evidence="5 6" id="KW-0472">Membrane</keyword>
<feature type="transmembrane region" description="Helical" evidence="6">
    <location>
        <begin position="595"/>
        <end position="616"/>
    </location>
</feature>
<dbReference type="InterPro" id="IPR008457">
    <property type="entry name" value="Cu-R_CopD_dom"/>
</dbReference>
<accession>A0AAJ5W274</accession>
<dbReference type="InterPro" id="IPR019108">
    <property type="entry name" value="Caa3_assmbl_CtaG-rel"/>
</dbReference>
<evidence type="ECO:0000256" key="5">
    <source>
        <dbReference type="ARBA" id="ARBA00023136"/>
    </source>
</evidence>
<reference evidence="8" key="1">
    <citation type="submission" date="2023-03" db="EMBL/GenBank/DDBJ databases">
        <title>Andean soil-derived lignocellulolytic bacterial consortium as a source of novel taxa and putative plastic-active enzymes.</title>
        <authorList>
            <person name="Diaz-Garcia L."/>
            <person name="Chuvochina M."/>
            <person name="Feuerriegel G."/>
            <person name="Bunk B."/>
            <person name="Sproer C."/>
            <person name="Streit W.R."/>
            <person name="Rodriguez L.M."/>
            <person name="Overmann J."/>
            <person name="Jimenez D.J."/>
        </authorList>
    </citation>
    <scope>NUCLEOTIDE SEQUENCE</scope>
    <source>
        <strain evidence="8">MAG 4610</strain>
    </source>
</reference>
<evidence type="ECO:0000256" key="6">
    <source>
        <dbReference type="SAM" id="Phobius"/>
    </source>
</evidence>
<feature type="transmembrane region" description="Helical" evidence="6">
    <location>
        <begin position="190"/>
        <end position="217"/>
    </location>
</feature>
<dbReference type="GO" id="GO:0006825">
    <property type="term" value="P:copper ion transport"/>
    <property type="evidence" value="ECO:0007669"/>
    <property type="project" value="InterPro"/>
</dbReference>
<protein>
    <submittedName>
        <fullName evidence="8">Cytochrome c oxidase assembly protein</fullName>
    </submittedName>
</protein>
<gene>
    <name evidence="8" type="ORF">P0Y48_11250</name>
</gene>
<dbReference type="AlphaFoldDB" id="A0AAJ5W274"/>
<keyword evidence="3 6" id="KW-0812">Transmembrane</keyword>
<feature type="transmembrane region" description="Helical" evidence="6">
    <location>
        <begin position="430"/>
        <end position="453"/>
    </location>
</feature>
<sequence length="656" mass="70444">MNSRALRLAGPVILAAAALVTLLLGLAYGGGAAPLVVGDPGPIVRWGLPAVKLVVNLTAAGMIGSLVLALFALRAGERPFDAALDTASVSAAGFTIGAAITAFLTFLSVYNQAPSADAQFGQQLGRFLVDTELGRAWLLTTIAGAVLTVLTFAVRGWTTTLIVGVLAVAALIPMASQGHSGEEANHNTAVMALALHVIGAAVWLGGLLLLIVVRPLLDRRGVAAVLGRYSSIALAAFVVVAVSGTLRAVAGGVGIAQLATPYGALLLVKIVALLSIGVLGAWYRRRLIARIAEDAASRVFWGLIALELAFMGIASGAAAALARTPPAVDTSLPDVQTPAEVLTGAPLPPELTIDRWFTSWDVDPLWAFAVGFGLFFYLAGVWRLQRRGDRWPLHRTVLWIVGLLLLGWVTCGPINAYQDYLFSMHMVGHMLLSMAIPMCLVFGAPVTLLARAVRKRDDGTRGAREWVLWAVHTPFARVVTHPLFAAAMFIGSLWVFYYSELFRWSLYDHLGHEWMIAHFLISGYLFVQSLVGIDPVPYRLPHAFRLVLLIGVMAMHAFFGIAIMMASGLFVAEWFGAMGRTWGASPLADQYTGGGIAWSVGEIPTLILAIVVAVQWSRSDERAQRSADRQAERTGDAELEDYNRRLAELAERDARR</sequence>
<proteinExistence type="predicted"/>
<evidence type="ECO:0000313" key="9">
    <source>
        <dbReference type="Proteomes" id="UP001213972"/>
    </source>
</evidence>
<dbReference type="PANTHER" id="PTHR34820:SF4">
    <property type="entry name" value="INNER MEMBRANE PROTEIN YEBZ"/>
    <property type="match status" value="1"/>
</dbReference>
<feature type="transmembrane region" description="Helical" evidence="6">
    <location>
        <begin position="546"/>
        <end position="575"/>
    </location>
</feature>
<feature type="transmembrane region" description="Helical" evidence="6">
    <location>
        <begin position="365"/>
        <end position="384"/>
    </location>
</feature>
<evidence type="ECO:0000313" key="8">
    <source>
        <dbReference type="EMBL" id="WEK13035.1"/>
    </source>
</evidence>
<dbReference type="EMBL" id="CP119321">
    <property type="protein sequence ID" value="WEK13035.1"/>
    <property type="molecule type" value="Genomic_DNA"/>
</dbReference>
<name>A0AAJ5W274_9MICO</name>
<feature type="transmembrane region" description="Helical" evidence="6">
    <location>
        <begin position="161"/>
        <end position="178"/>
    </location>
</feature>
<evidence type="ECO:0000259" key="7">
    <source>
        <dbReference type="Pfam" id="PF05425"/>
    </source>
</evidence>
<dbReference type="Pfam" id="PF09678">
    <property type="entry name" value="Caa3_CtaG"/>
    <property type="match status" value="1"/>
</dbReference>
<feature type="transmembrane region" description="Helical" evidence="6">
    <location>
        <begin position="54"/>
        <end position="75"/>
    </location>
</feature>
<dbReference type="Pfam" id="PF05425">
    <property type="entry name" value="CopD"/>
    <property type="match status" value="1"/>
</dbReference>
<organism evidence="8 9">
    <name type="scientific">Candidatus Microbacterium phytovorans</name>
    <dbReference type="NCBI Taxonomy" id="3121374"/>
    <lineage>
        <taxon>Bacteria</taxon>
        <taxon>Bacillati</taxon>
        <taxon>Actinomycetota</taxon>
        <taxon>Actinomycetes</taxon>
        <taxon>Micrococcales</taxon>
        <taxon>Microbacteriaceae</taxon>
        <taxon>Microbacterium</taxon>
    </lineage>
</organism>
<feature type="transmembrane region" description="Helical" evidence="6">
    <location>
        <begin position="136"/>
        <end position="154"/>
    </location>
</feature>
<evidence type="ECO:0000256" key="4">
    <source>
        <dbReference type="ARBA" id="ARBA00022989"/>
    </source>
</evidence>
<feature type="transmembrane region" description="Helical" evidence="6">
    <location>
        <begin position="262"/>
        <end position="283"/>
    </location>
</feature>
<keyword evidence="4 6" id="KW-1133">Transmembrane helix</keyword>
<feature type="transmembrane region" description="Helical" evidence="6">
    <location>
        <begin position="295"/>
        <end position="322"/>
    </location>
</feature>
<dbReference type="PANTHER" id="PTHR34820">
    <property type="entry name" value="INNER MEMBRANE PROTEIN YEBZ"/>
    <property type="match status" value="1"/>
</dbReference>
<evidence type="ECO:0000256" key="1">
    <source>
        <dbReference type="ARBA" id="ARBA00004651"/>
    </source>
</evidence>
<evidence type="ECO:0000256" key="3">
    <source>
        <dbReference type="ARBA" id="ARBA00022692"/>
    </source>
</evidence>
<feature type="transmembrane region" description="Helical" evidence="6">
    <location>
        <begin position="516"/>
        <end position="534"/>
    </location>
</feature>
<comment type="subcellular location">
    <subcellularLocation>
        <location evidence="1">Cell membrane</location>
        <topology evidence="1">Multi-pass membrane protein</topology>
    </subcellularLocation>
</comment>
<dbReference type="Proteomes" id="UP001213972">
    <property type="component" value="Chromosome"/>
</dbReference>
<feature type="domain" description="Copper resistance protein D" evidence="7">
    <location>
        <begin position="224"/>
        <end position="321"/>
    </location>
</feature>
<feature type="transmembrane region" description="Helical" evidence="6">
    <location>
        <begin position="474"/>
        <end position="496"/>
    </location>
</feature>